<dbReference type="InterPro" id="IPR052065">
    <property type="entry name" value="Compl_asym_regulator"/>
</dbReference>
<evidence type="ECO:0000313" key="4">
    <source>
        <dbReference type="Proteomes" id="UP000001307"/>
    </source>
</evidence>
<dbReference type="PANTHER" id="PTHR22906">
    <property type="entry name" value="PROPERDIN"/>
    <property type="match status" value="1"/>
</dbReference>
<dbReference type="EMBL" id="FN654053">
    <property type="protein sequence ID" value="CBY16292.1"/>
    <property type="molecule type" value="Genomic_DNA"/>
</dbReference>
<keyword evidence="2" id="KW-1015">Disulfide bond</keyword>
<dbReference type="PANTHER" id="PTHR22906:SF21">
    <property type="entry name" value="SEMA DOMAIN-CONTAINING PROTEIN"/>
    <property type="match status" value="1"/>
</dbReference>
<dbReference type="Pfam" id="PF00090">
    <property type="entry name" value="TSP_1"/>
    <property type="match status" value="7"/>
</dbReference>
<evidence type="ECO:0000256" key="1">
    <source>
        <dbReference type="ARBA" id="ARBA00022737"/>
    </source>
</evidence>
<dbReference type="AlphaFoldDB" id="E4Y376"/>
<keyword evidence="4" id="KW-1185">Reference proteome</keyword>
<keyword evidence="1" id="KW-0677">Repeat</keyword>
<protein>
    <submittedName>
        <fullName evidence="3">Uncharacterized protein</fullName>
    </submittedName>
</protein>
<organism evidence="3">
    <name type="scientific">Oikopleura dioica</name>
    <name type="common">Tunicate</name>
    <dbReference type="NCBI Taxonomy" id="34765"/>
    <lineage>
        <taxon>Eukaryota</taxon>
        <taxon>Metazoa</taxon>
        <taxon>Chordata</taxon>
        <taxon>Tunicata</taxon>
        <taxon>Appendicularia</taxon>
        <taxon>Copelata</taxon>
        <taxon>Oikopleuridae</taxon>
        <taxon>Oikopleura</taxon>
    </lineage>
</organism>
<dbReference type="InterPro" id="IPR036383">
    <property type="entry name" value="TSP1_rpt_sf"/>
</dbReference>
<dbReference type="Gene3D" id="2.20.100.10">
    <property type="entry name" value="Thrombospondin type-1 (TSP1) repeat"/>
    <property type="match status" value="7"/>
</dbReference>
<evidence type="ECO:0000256" key="2">
    <source>
        <dbReference type="ARBA" id="ARBA00023157"/>
    </source>
</evidence>
<reference evidence="3" key="1">
    <citation type="journal article" date="2010" name="Science">
        <title>Plasticity of animal genome architecture unmasked by rapid evolution of a pelagic tunicate.</title>
        <authorList>
            <person name="Denoeud F."/>
            <person name="Henriet S."/>
            <person name="Mungpakdee S."/>
            <person name="Aury J.M."/>
            <person name="Da Silva C."/>
            <person name="Brinkmann H."/>
            <person name="Mikhaleva J."/>
            <person name="Olsen L.C."/>
            <person name="Jubin C."/>
            <person name="Canestro C."/>
            <person name="Bouquet J.M."/>
            <person name="Danks G."/>
            <person name="Poulain J."/>
            <person name="Campsteijn C."/>
            <person name="Adamski M."/>
            <person name="Cross I."/>
            <person name="Yadetie F."/>
            <person name="Muffato M."/>
            <person name="Louis A."/>
            <person name="Butcher S."/>
            <person name="Tsagkogeorga G."/>
            <person name="Konrad A."/>
            <person name="Singh S."/>
            <person name="Jensen M.F."/>
            <person name="Cong E.H."/>
            <person name="Eikeseth-Otteraa H."/>
            <person name="Noel B."/>
            <person name="Anthouard V."/>
            <person name="Porcel B.M."/>
            <person name="Kachouri-Lafond R."/>
            <person name="Nishino A."/>
            <person name="Ugolini M."/>
            <person name="Chourrout P."/>
            <person name="Nishida H."/>
            <person name="Aasland R."/>
            <person name="Huzurbazar S."/>
            <person name="Westhof E."/>
            <person name="Delsuc F."/>
            <person name="Lehrach H."/>
            <person name="Reinhardt R."/>
            <person name="Weissenbach J."/>
            <person name="Roy S.W."/>
            <person name="Artiguenave F."/>
            <person name="Postlethwait J.H."/>
            <person name="Manak J.R."/>
            <person name="Thompson E.M."/>
            <person name="Jaillon O."/>
            <person name="Du Pasquier L."/>
            <person name="Boudinot P."/>
            <person name="Liberles D.A."/>
            <person name="Volff J.N."/>
            <person name="Philippe H."/>
            <person name="Lenhard B."/>
            <person name="Roest Crollius H."/>
            <person name="Wincker P."/>
            <person name="Chourrout D."/>
        </authorList>
    </citation>
    <scope>NUCLEOTIDE SEQUENCE [LARGE SCALE GENOMIC DNA]</scope>
</reference>
<feature type="non-terminal residue" evidence="3">
    <location>
        <position position="636"/>
    </location>
</feature>
<dbReference type="Proteomes" id="UP000001307">
    <property type="component" value="Unassembled WGS sequence"/>
</dbReference>
<evidence type="ECO:0000313" key="3">
    <source>
        <dbReference type="EMBL" id="CBY16292.1"/>
    </source>
</evidence>
<sequence>MSTRDMAMQILRQRQQNKQQQQQQGAAEERFGLLQPNALSTMMMMNNMNSNGQGNQQQAAASAMFGSQNTGLSSLLGGLTSQMGSMLGNLGGMNNQLSAMMGVNSNPFLQAGGQETCPALPGNVKLSCLQPPSENQEIDAVFLINEPKRCEVKGCCWDQSLMQQLLLTRKSQSLDSFNDLACPWIVPKFGSSYGFPDLTKSIKGCCDISPCVHRELPADWTLWGEWTPCTKLCGGGESSRSRTCVGNGFCPGMVDDRQREQVVNKQCNANACESWSSWSRWSSCSQTCGQGNQETRRSCIDVRGMEVAAPGESRGCKGNGFMTKACFSSPCPQWQSWMPWSTCSVSCGLGESQRMRQCNLPGQCPGPKNERKSCGSACYSQWSPWTACTKSCFGGVKLRSRECMYSVETGRQCTGPSQDQETCNSGFCEQWNTWSQWSACTNPTNSCGEGTKLRSRDCTGDIGQPGCQGNPYEETSCVTRACQWSDWKRSSACSATCGEGRASFSRSCELEGKCEGLATSTRTCIDAQCPGWQPWSEWGECSVTCGSGRKTKTRTCNGELHYDCRGSLEQVMACNAGACANGMFPGAPSSFGSSYNTGINQNYGYGNTNMAGSTNIVLVLLQIRVQIGSRLCERHL</sequence>
<proteinExistence type="predicted"/>
<dbReference type="InParanoid" id="E4Y376"/>
<dbReference type="SUPFAM" id="SSF82895">
    <property type="entry name" value="TSP-1 type 1 repeat"/>
    <property type="match status" value="6"/>
</dbReference>
<accession>E4Y376</accession>
<dbReference type="InterPro" id="IPR000884">
    <property type="entry name" value="TSP1_rpt"/>
</dbReference>
<name>E4Y376_OIKDI</name>
<dbReference type="OrthoDB" id="446173at2759"/>
<gene>
    <name evidence="3" type="ORF">GSOID_T00001423001</name>
</gene>
<dbReference type="SMART" id="SM00209">
    <property type="entry name" value="TSP1"/>
    <property type="match status" value="7"/>
</dbReference>
<dbReference type="PROSITE" id="PS50092">
    <property type="entry name" value="TSP1"/>
    <property type="match status" value="7"/>
</dbReference>